<accession>A0A0A0BE95</accession>
<protein>
    <recommendedName>
        <fullName evidence="3">IrrE N-terminal-like domain-containing protein</fullName>
    </recommendedName>
</protein>
<evidence type="ECO:0000313" key="2">
    <source>
        <dbReference type="Proteomes" id="UP000029999"/>
    </source>
</evidence>
<evidence type="ECO:0008006" key="3">
    <source>
        <dbReference type="Google" id="ProtNLM"/>
    </source>
</evidence>
<dbReference type="Proteomes" id="UP000029999">
    <property type="component" value="Unassembled WGS sequence"/>
</dbReference>
<proteinExistence type="predicted"/>
<sequence>MQQLVGGLLMWAASLSHYPEPETPPNVLAVPHEQLEEILCGGQRCHAVAYYDHESASIFFDESLNLNDSITAKSFVVHEMVHYLQHQAGKMTEMPMPCKERIALEREAYITQQKYLRQHHTLTYQVQTALRLLGNICKTNE</sequence>
<organism evidence="1 2">
    <name type="scientific">Methylophaga thiooxydans</name>
    <dbReference type="NCBI Taxonomy" id="392484"/>
    <lineage>
        <taxon>Bacteria</taxon>
        <taxon>Pseudomonadati</taxon>
        <taxon>Pseudomonadota</taxon>
        <taxon>Gammaproteobacteria</taxon>
        <taxon>Thiotrichales</taxon>
        <taxon>Piscirickettsiaceae</taxon>
        <taxon>Methylophaga</taxon>
    </lineage>
</organism>
<dbReference type="AlphaFoldDB" id="A0A0A0BE95"/>
<evidence type="ECO:0000313" key="1">
    <source>
        <dbReference type="EMBL" id="KGM06853.1"/>
    </source>
</evidence>
<gene>
    <name evidence="1" type="ORF">LP43_1346</name>
</gene>
<comment type="caution">
    <text evidence="1">The sequence shown here is derived from an EMBL/GenBank/DDBJ whole genome shotgun (WGS) entry which is preliminary data.</text>
</comment>
<reference evidence="1 2" key="1">
    <citation type="submission" date="2014-09" db="EMBL/GenBank/DDBJ databases">
        <authorList>
            <person name="Grob C."/>
            <person name="Taubert M."/>
            <person name="Howat A.M."/>
            <person name="Burns O.J."/>
            <person name="Dixon J.L."/>
            <person name="Chen Y."/>
            <person name="Murrell J.C."/>
        </authorList>
    </citation>
    <scope>NUCLEOTIDE SEQUENCE [LARGE SCALE GENOMIC DNA]</scope>
    <source>
        <strain evidence="1">L4</strain>
    </source>
</reference>
<dbReference type="RefSeq" id="WP_036313491.1">
    <property type="nucleotide sequence ID" value="NZ_JRQD01000003.1"/>
</dbReference>
<name>A0A0A0BE95_9GAMM</name>
<dbReference type="EMBL" id="JRQD01000003">
    <property type="protein sequence ID" value="KGM06853.1"/>
    <property type="molecule type" value="Genomic_DNA"/>
</dbReference>